<dbReference type="WBParaSite" id="Pan_g5345.t1">
    <property type="protein sequence ID" value="Pan_g5345.t1"/>
    <property type="gene ID" value="Pan_g5345"/>
</dbReference>
<dbReference type="AlphaFoldDB" id="A0A7E4W1Q0"/>
<protein>
    <submittedName>
        <fullName evidence="2">FTH domain-containing protein</fullName>
    </submittedName>
</protein>
<name>A0A7E4W1Q0_PANRE</name>
<accession>A0A7E4W1Q0</accession>
<sequence length="175" mass="20392">MNQRFNTIPLERLGVHMGRDICPEALLSKMDGKYYCDLYLHGDYRWNQVIEFLHESVEFVSLHGNMELPMEDMKEFFEAVISFKVKRVSLFNDNCNKSWLPTAFELIHKHIGTTMKSVKLVEGYYSKIVAIATDDTVIELATADFSYEYDTTVDAEFMDADMEDLDYNAHNVLEY</sequence>
<proteinExistence type="predicted"/>
<reference evidence="2" key="2">
    <citation type="submission" date="2020-10" db="UniProtKB">
        <authorList>
            <consortium name="WormBaseParasite"/>
        </authorList>
    </citation>
    <scope>IDENTIFICATION</scope>
</reference>
<evidence type="ECO:0000313" key="2">
    <source>
        <dbReference type="WBParaSite" id="Pan_g5345.t1"/>
    </source>
</evidence>
<keyword evidence="1" id="KW-1185">Reference proteome</keyword>
<reference evidence="1" key="1">
    <citation type="journal article" date="2013" name="Genetics">
        <title>The draft genome and transcriptome of Panagrellus redivivus are shaped by the harsh demands of a free-living lifestyle.</title>
        <authorList>
            <person name="Srinivasan J."/>
            <person name="Dillman A.R."/>
            <person name="Macchietto M.G."/>
            <person name="Heikkinen L."/>
            <person name="Lakso M."/>
            <person name="Fracchia K.M."/>
            <person name="Antoshechkin I."/>
            <person name="Mortazavi A."/>
            <person name="Wong G."/>
            <person name="Sternberg P.W."/>
        </authorList>
    </citation>
    <scope>NUCLEOTIDE SEQUENCE [LARGE SCALE GENOMIC DNA]</scope>
    <source>
        <strain evidence="1">MT8872</strain>
    </source>
</reference>
<evidence type="ECO:0000313" key="1">
    <source>
        <dbReference type="Proteomes" id="UP000492821"/>
    </source>
</evidence>
<organism evidence="1 2">
    <name type="scientific">Panagrellus redivivus</name>
    <name type="common">Microworm</name>
    <dbReference type="NCBI Taxonomy" id="6233"/>
    <lineage>
        <taxon>Eukaryota</taxon>
        <taxon>Metazoa</taxon>
        <taxon>Ecdysozoa</taxon>
        <taxon>Nematoda</taxon>
        <taxon>Chromadorea</taxon>
        <taxon>Rhabditida</taxon>
        <taxon>Tylenchina</taxon>
        <taxon>Panagrolaimomorpha</taxon>
        <taxon>Panagrolaimoidea</taxon>
        <taxon>Panagrolaimidae</taxon>
        <taxon>Panagrellus</taxon>
    </lineage>
</organism>
<dbReference type="Proteomes" id="UP000492821">
    <property type="component" value="Unassembled WGS sequence"/>
</dbReference>